<evidence type="ECO:0000256" key="2">
    <source>
        <dbReference type="ARBA" id="ARBA00022728"/>
    </source>
</evidence>
<keyword evidence="2" id="KW-0508">mRNA splicing</keyword>
<evidence type="ECO:0000259" key="4">
    <source>
        <dbReference type="Pfam" id="PF23231"/>
    </source>
</evidence>
<keyword evidence="2" id="KW-0747">Spliceosome</keyword>
<comment type="caution">
    <text evidence="5">The sequence shown here is derived from an EMBL/GenBank/DDBJ whole genome shotgun (WGS) entry which is preliminary data.</text>
</comment>
<keyword evidence="2" id="KW-0507">mRNA processing</keyword>
<dbReference type="GO" id="GO:0000974">
    <property type="term" value="C:Prp19 complex"/>
    <property type="evidence" value="ECO:0007669"/>
    <property type="project" value="TreeGrafter"/>
</dbReference>
<evidence type="ECO:0000313" key="6">
    <source>
        <dbReference type="Proteomes" id="UP000235392"/>
    </source>
</evidence>
<keyword evidence="3" id="KW-0677">Repeat</keyword>
<name>A0A2N5TV19_9BASI</name>
<dbReference type="GO" id="GO:0071007">
    <property type="term" value="C:U2-type catalytic step 2 spliceosome"/>
    <property type="evidence" value="ECO:0007669"/>
    <property type="project" value="TreeGrafter"/>
</dbReference>
<dbReference type="GO" id="GO:0071014">
    <property type="term" value="C:post-mRNA release spliceosomal complex"/>
    <property type="evidence" value="ECO:0007669"/>
    <property type="project" value="TreeGrafter"/>
</dbReference>
<evidence type="ECO:0000256" key="1">
    <source>
        <dbReference type="ARBA" id="ARBA00011524"/>
    </source>
</evidence>
<organism evidence="5 6">
    <name type="scientific">Puccinia coronata f. sp. avenae</name>
    <dbReference type="NCBI Taxonomy" id="200324"/>
    <lineage>
        <taxon>Eukaryota</taxon>
        <taxon>Fungi</taxon>
        <taxon>Dikarya</taxon>
        <taxon>Basidiomycota</taxon>
        <taxon>Pucciniomycotina</taxon>
        <taxon>Pucciniomycetes</taxon>
        <taxon>Pucciniales</taxon>
        <taxon>Pucciniaceae</taxon>
        <taxon>Puccinia</taxon>
    </lineage>
</organism>
<evidence type="ECO:0000313" key="5">
    <source>
        <dbReference type="EMBL" id="PLW29342.1"/>
    </source>
</evidence>
<proteinExistence type="predicted"/>
<accession>A0A2N5TV19</accession>
<dbReference type="PANTHER" id="PTHR11246">
    <property type="entry name" value="PRE-MRNA SPLICING FACTOR"/>
    <property type="match status" value="1"/>
</dbReference>
<reference evidence="5 6" key="1">
    <citation type="submission" date="2017-11" db="EMBL/GenBank/DDBJ databases">
        <title>De novo assembly and phasing of dikaryotic genomes from two isolates of Puccinia coronata f. sp. avenae, the causal agent of oat crown rust.</title>
        <authorList>
            <person name="Miller M.E."/>
            <person name="Zhang Y."/>
            <person name="Omidvar V."/>
            <person name="Sperschneider J."/>
            <person name="Schwessinger B."/>
            <person name="Raley C."/>
            <person name="Palmer J.M."/>
            <person name="Garnica D."/>
            <person name="Upadhyaya N."/>
            <person name="Rathjen J."/>
            <person name="Taylor J.M."/>
            <person name="Park R.F."/>
            <person name="Dodds P.N."/>
            <person name="Hirsch C.D."/>
            <person name="Kianian S.F."/>
            <person name="Figueroa M."/>
        </authorList>
    </citation>
    <scope>NUCLEOTIDE SEQUENCE [LARGE SCALE GENOMIC DNA]</scope>
    <source>
        <strain evidence="5">12SD80</strain>
    </source>
</reference>
<protein>
    <recommendedName>
        <fullName evidence="4">Pre-mRNA-splicing factor Syf1/CRNKL1-like C-terminal HAT-repeats domain-containing protein</fullName>
    </recommendedName>
</protein>
<sequence length="323" mass="36741">MERAWELFEQVLETCPEKFVKPIFLLYARLEESHGLAKRAMAVLERATKKVALTDRFQVYVYVLYRQGDQKLGMPATRLIYEKAINCLLNSQMAEMCLRFANLEQKLGEIDRARAIYAHSSQFCNPRTAPQFCEIYHNFEIQHGSKDTFREMLRIKRAVQASFNTETSYLAAKAAVAGTSATTTAAAGHFSQQPGDEVDPMSRLENAMMLVITWVGLQIKTTKSASAAKLSHHIGRLHHPGRGYISQANVALAMPRLHWLAMPRLHRLAMLILHCPIPSFHQAEPRLHQAQLKLRQAKPQLRRANPVLRQCNQMLHLPSPSLH</sequence>
<dbReference type="InterPro" id="IPR045075">
    <property type="entry name" value="Syf1-like"/>
</dbReference>
<dbReference type="Pfam" id="PF23231">
    <property type="entry name" value="HAT_Syf1_CNRKL1_C"/>
    <property type="match status" value="1"/>
</dbReference>
<dbReference type="Gene3D" id="1.25.40.10">
    <property type="entry name" value="Tetratricopeptide repeat domain"/>
    <property type="match status" value="1"/>
</dbReference>
<dbReference type="InterPro" id="IPR011990">
    <property type="entry name" value="TPR-like_helical_dom_sf"/>
</dbReference>
<gene>
    <name evidence="5" type="ORF">PCASD_17614</name>
</gene>
<comment type="subunit">
    <text evidence="1">Associated with the spliceosome.</text>
</comment>
<dbReference type="SUPFAM" id="SSF48452">
    <property type="entry name" value="TPR-like"/>
    <property type="match status" value="1"/>
</dbReference>
<dbReference type="GO" id="GO:0000349">
    <property type="term" value="P:generation of catalytic spliceosome for first transesterification step"/>
    <property type="evidence" value="ECO:0007669"/>
    <property type="project" value="TreeGrafter"/>
</dbReference>
<feature type="domain" description="Pre-mRNA-splicing factor Syf1/CRNKL1-like C-terminal HAT-repeats" evidence="4">
    <location>
        <begin position="1"/>
        <end position="206"/>
    </location>
</feature>
<dbReference type="Proteomes" id="UP000235392">
    <property type="component" value="Unassembled WGS sequence"/>
</dbReference>
<dbReference type="InterPro" id="IPR055430">
    <property type="entry name" value="HAT_Syf1_CNRKL1_C"/>
</dbReference>
<dbReference type="PANTHER" id="PTHR11246:SF5">
    <property type="entry name" value="PRE-MRNA-SPLICING FACTOR SYF1"/>
    <property type="match status" value="1"/>
</dbReference>
<dbReference type="EMBL" id="PGCI01000334">
    <property type="protein sequence ID" value="PLW29342.1"/>
    <property type="molecule type" value="Genomic_DNA"/>
</dbReference>
<evidence type="ECO:0000256" key="3">
    <source>
        <dbReference type="ARBA" id="ARBA00022737"/>
    </source>
</evidence>
<dbReference type="AlphaFoldDB" id="A0A2N5TV19"/>